<accession>A0A3B0ZMR0</accession>
<dbReference type="AlphaFoldDB" id="A0A3B0ZMR0"/>
<dbReference type="Pfam" id="PF01209">
    <property type="entry name" value="Ubie_methyltran"/>
    <property type="match status" value="1"/>
</dbReference>
<evidence type="ECO:0000313" key="1">
    <source>
        <dbReference type="EMBL" id="VAW92961.1"/>
    </source>
</evidence>
<dbReference type="Gene3D" id="3.40.50.150">
    <property type="entry name" value="Vaccinia Virus protein VP39"/>
    <property type="match status" value="1"/>
</dbReference>
<name>A0A3B0ZMR0_9ZZZZ</name>
<dbReference type="InterPro" id="IPR029063">
    <property type="entry name" value="SAM-dependent_MTases_sf"/>
</dbReference>
<proteinExistence type="predicted"/>
<gene>
    <name evidence="1" type="ORF">MNBD_GAMMA23-800</name>
</gene>
<reference evidence="1" key="1">
    <citation type="submission" date="2018-06" db="EMBL/GenBank/DDBJ databases">
        <authorList>
            <person name="Zhirakovskaya E."/>
        </authorList>
    </citation>
    <scope>NUCLEOTIDE SEQUENCE</scope>
</reference>
<protein>
    <recommendedName>
        <fullName evidence="2">Methyltransferase domain-containing protein</fullName>
    </recommendedName>
</protein>
<dbReference type="SUPFAM" id="SSF53335">
    <property type="entry name" value="S-adenosyl-L-methionine-dependent methyltransferases"/>
    <property type="match status" value="1"/>
</dbReference>
<evidence type="ECO:0008006" key="2">
    <source>
        <dbReference type="Google" id="ProtNLM"/>
    </source>
</evidence>
<organism evidence="1">
    <name type="scientific">hydrothermal vent metagenome</name>
    <dbReference type="NCBI Taxonomy" id="652676"/>
    <lineage>
        <taxon>unclassified sequences</taxon>
        <taxon>metagenomes</taxon>
        <taxon>ecological metagenomes</taxon>
    </lineage>
</organism>
<dbReference type="EMBL" id="UOFT01000029">
    <property type="protein sequence ID" value="VAW92961.1"/>
    <property type="molecule type" value="Genomic_DNA"/>
</dbReference>
<sequence>MNPFKISLWHKFLDGTPEYLARHYWWAYLWQPAIWFFDHQPIINLILFGQYKRLLKKTLQCLENRPAGRMLQLTCVYGKLTPSLIGYLDEQSLYLVDVSTAQLEASRKRLKPERRSQLLAARMNAESLGFQDNSFSTLLIFFLMHEMPAVARQHTLVETIRILQPGGRLVITEYGEEPYWHWIYRFRPLRQQLTFWEPFLEGFWREDISAMLQHEAKKQGKTIRQVEAHPVYNGFYRVLVYEMDI</sequence>